<evidence type="ECO:0000256" key="1">
    <source>
        <dbReference type="ARBA" id="ARBA00006432"/>
    </source>
</evidence>
<protein>
    <submittedName>
        <fullName evidence="7">Uncharacterized protein</fullName>
    </submittedName>
</protein>
<dbReference type="GO" id="GO:0016874">
    <property type="term" value="F:ligase activity"/>
    <property type="evidence" value="ECO:0007669"/>
    <property type="project" value="UniProtKB-KW"/>
</dbReference>
<dbReference type="InterPro" id="IPR025110">
    <property type="entry name" value="AMP-bd_C"/>
</dbReference>
<evidence type="ECO:0000259" key="6">
    <source>
        <dbReference type="Pfam" id="PF13193"/>
    </source>
</evidence>
<dbReference type="PANTHER" id="PTHR43859">
    <property type="entry name" value="ACYL-ACTIVATING ENZYME"/>
    <property type="match status" value="1"/>
</dbReference>
<dbReference type="FunFam" id="3.30.300.30:FF:000008">
    <property type="entry name" value="2,3-dihydroxybenzoate-AMP ligase"/>
    <property type="match status" value="1"/>
</dbReference>
<accession>A0A7S3HL38</accession>
<keyword evidence="2" id="KW-0436">Ligase</keyword>
<dbReference type="Pfam" id="PF13193">
    <property type="entry name" value="AMP-binding_C"/>
    <property type="match status" value="1"/>
</dbReference>
<dbReference type="EMBL" id="HBIC01053723">
    <property type="protein sequence ID" value="CAE0298749.1"/>
    <property type="molecule type" value="Transcribed_RNA"/>
</dbReference>
<dbReference type="PANTHER" id="PTHR43859:SF4">
    <property type="entry name" value="BUTANOATE--COA LIGASE AAE1-RELATED"/>
    <property type="match status" value="1"/>
</dbReference>
<gene>
    <name evidence="7" type="ORF">SELO1098_LOCUS27603</name>
</gene>
<dbReference type="InterPro" id="IPR020845">
    <property type="entry name" value="AMP-binding_CS"/>
</dbReference>
<dbReference type="Gene3D" id="3.30.300.30">
    <property type="match status" value="1"/>
</dbReference>
<evidence type="ECO:0000256" key="4">
    <source>
        <dbReference type="ARBA" id="ARBA00023098"/>
    </source>
</evidence>
<dbReference type="InterPro" id="IPR000873">
    <property type="entry name" value="AMP-dep_synth/lig_dom"/>
</dbReference>
<dbReference type="Gene3D" id="3.40.50.12780">
    <property type="entry name" value="N-terminal domain of ligase-like"/>
    <property type="match status" value="1"/>
</dbReference>
<dbReference type="NCBIfam" id="NF006020">
    <property type="entry name" value="PRK08162.1"/>
    <property type="match status" value="1"/>
</dbReference>
<comment type="similarity">
    <text evidence="1">Belongs to the ATP-dependent AMP-binding enzyme family.</text>
</comment>
<dbReference type="InterPro" id="IPR045851">
    <property type="entry name" value="AMP-bd_C_sf"/>
</dbReference>
<reference evidence="7" key="1">
    <citation type="submission" date="2021-01" db="EMBL/GenBank/DDBJ databases">
        <authorList>
            <person name="Corre E."/>
            <person name="Pelletier E."/>
            <person name="Niang G."/>
            <person name="Scheremetjew M."/>
            <person name="Finn R."/>
            <person name="Kale V."/>
            <person name="Holt S."/>
            <person name="Cochrane G."/>
            <person name="Meng A."/>
            <person name="Brown T."/>
            <person name="Cohen L."/>
        </authorList>
    </citation>
    <scope>NUCLEOTIDE SEQUENCE</scope>
    <source>
        <strain evidence="7">CCAP 955/1</strain>
    </source>
</reference>
<proteinExistence type="inferred from homology"/>
<evidence type="ECO:0000256" key="3">
    <source>
        <dbReference type="ARBA" id="ARBA00022832"/>
    </source>
</evidence>
<dbReference type="GO" id="GO:0006631">
    <property type="term" value="P:fatty acid metabolic process"/>
    <property type="evidence" value="ECO:0007669"/>
    <property type="project" value="UniProtKB-KW"/>
</dbReference>
<keyword evidence="3" id="KW-0276">Fatty acid metabolism</keyword>
<dbReference type="InterPro" id="IPR042099">
    <property type="entry name" value="ANL_N_sf"/>
</dbReference>
<keyword evidence="4" id="KW-0443">Lipid metabolism</keyword>
<feature type="domain" description="AMP-binding enzyme C-terminal" evidence="6">
    <location>
        <begin position="473"/>
        <end position="551"/>
    </location>
</feature>
<dbReference type="AlphaFoldDB" id="A0A7S3HL38"/>
<sequence>MFKFLRRAAPLAAHLRHNHFNAKHMDKCGANFAHLTPISPFKRTVFMYPSKPAYVFEHITRTWGEVGVRVNRFASALRLLGVGRGDVVSVMAPNAPPMYEAHFAVPGIGAVLHSINTRLDVATVVYQLKHSEPKVLIVDNEFTPIMREVIEALRQENIKLPTFISIGDAHFTDAISKLDYEDFLKTGDATFTLPDGVDEWDAISLNYTSGTTGNPKGVVCHHRGAYLNSVSNIVEWNMEPFAKLFMIVPMFHCNGWNFTWTMANVAGCCFFVRHVRPESIFDIIDGHKVGYMCGAPITMITMLNYPQRFKFSHTVKMLTGGAPPPPPLMKRFTEETGVSIRTSYGLTESYGPATLHHPDPEWTEVQKLSEDALLARCTVQAQTVIEESVRILNPETMQEVPADGATLGEVMIRGNIMMKGYFKSPEATQAAFKDGWFHTGDLAVSHGRGRFEIKDRSKDIIISGGENISSIHVETVLITHPGIMEVAVVAMPHEKWGEVPCAFVARDPAASPEHRAVTEAELIAWARTKMAHYQAPKKIVFGDIPKTSTGKVQKNKLKEILDDLLK</sequence>
<evidence type="ECO:0000313" key="7">
    <source>
        <dbReference type="EMBL" id="CAE0298749.1"/>
    </source>
</evidence>
<evidence type="ECO:0000259" key="5">
    <source>
        <dbReference type="Pfam" id="PF00501"/>
    </source>
</evidence>
<dbReference type="SUPFAM" id="SSF56801">
    <property type="entry name" value="Acetyl-CoA synthetase-like"/>
    <property type="match status" value="1"/>
</dbReference>
<evidence type="ECO:0000256" key="2">
    <source>
        <dbReference type="ARBA" id="ARBA00022598"/>
    </source>
</evidence>
<name>A0A7S3HL38_9STRA</name>
<feature type="domain" description="AMP-dependent synthetase/ligase" evidence="5">
    <location>
        <begin position="41"/>
        <end position="422"/>
    </location>
</feature>
<dbReference type="PROSITE" id="PS00455">
    <property type="entry name" value="AMP_BINDING"/>
    <property type="match status" value="1"/>
</dbReference>
<dbReference type="Pfam" id="PF00501">
    <property type="entry name" value="AMP-binding"/>
    <property type="match status" value="1"/>
</dbReference>
<organism evidence="7">
    <name type="scientific">Spumella elongata</name>
    <dbReference type="NCBI Taxonomy" id="89044"/>
    <lineage>
        <taxon>Eukaryota</taxon>
        <taxon>Sar</taxon>
        <taxon>Stramenopiles</taxon>
        <taxon>Ochrophyta</taxon>
        <taxon>Chrysophyceae</taxon>
        <taxon>Chromulinales</taxon>
        <taxon>Chromulinaceae</taxon>
        <taxon>Spumella</taxon>
    </lineage>
</organism>